<gene>
    <name evidence="2" type="ORF">DCCM_2684</name>
</gene>
<evidence type="ECO:0000313" key="3">
    <source>
        <dbReference type="Proteomes" id="UP000239549"/>
    </source>
</evidence>
<name>A0A2L2XI65_9FIRM</name>
<dbReference type="RefSeq" id="WP_104371952.1">
    <property type="nucleotide sequence ID" value="NZ_BFAV01000104.1"/>
</dbReference>
<comment type="caution">
    <text evidence="2">The sequence shown here is derived from an EMBL/GenBank/DDBJ whole genome shotgun (WGS) entry which is preliminary data.</text>
</comment>
<keyword evidence="3" id="KW-1185">Reference proteome</keyword>
<organism evidence="2 3">
    <name type="scientific">Desulfocucumis palustris</name>
    <dbReference type="NCBI Taxonomy" id="1898651"/>
    <lineage>
        <taxon>Bacteria</taxon>
        <taxon>Bacillati</taxon>
        <taxon>Bacillota</taxon>
        <taxon>Clostridia</taxon>
        <taxon>Eubacteriales</taxon>
        <taxon>Desulfocucumaceae</taxon>
        <taxon>Desulfocucumis</taxon>
    </lineage>
</organism>
<proteinExistence type="predicted"/>
<keyword evidence="1" id="KW-1133">Transmembrane helix</keyword>
<keyword evidence="1" id="KW-0812">Transmembrane</keyword>
<feature type="transmembrane region" description="Helical" evidence="1">
    <location>
        <begin position="15"/>
        <end position="31"/>
    </location>
</feature>
<sequence length="182" mass="20346">MFEWYINNPLEPSDILAGLVALIVGAMLYRASNAAAVSSREAARATAQAAKMTETLYRNNRVIELREHYICLYNVLRGLLDFRAWVGLYKEDPALVADSGKIIENLPRNISPELMGVSDSAIASLTIAKCNQFSADARRMAEVMSKEEIKKIADLLLPQIDRVEELIEEAQKKVVNKLNPPR</sequence>
<reference evidence="3" key="1">
    <citation type="submission" date="2018-02" db="EMBL/GenBank/DDBJ databases">
        <title>Genome sequence of Desulfocucumis palustris strain NAW-5.</title>
        <authorList>
            <person name="Watanabe M."/>
            <person name="Kojima H."/>
            <person name="Fukui M."/>
        </authorList>
    </citation>
    <scope>NUCLEOTIDE SEQUENCE [LARGE SCALE GENOMIC DNA]</scope>
    <source>
        <strain evidence="3">NAW-5</strain>
    </source>
</reference>
<dbReference type="Proteomes" id="UP000239549">
    <property type="component" value="Unassembled WGS sequence"/>
</dbReference>
<keyword evidence="1" id="KW-0472">Membrane</keyword>
<dbReference type="EMBL" id="BFAV01000104">
    <property type="protein sequence ID" value="GBF33581.1"/>
    <property type="molecule type" value="Genomic_DNA"/>
</dbReference>
<accession>A0A2L2XI65</accession>
<evidence type="ECO:0000313" key="2">
    <source>
        <dbReference type="EMBL" id="GBF33581.1"/>
    </source>
</evidence>
<protein>
    <submittedName>
        <fullName evidence="2">Uncharacterized protein</fullName>
    </submittedName>
</protein>
<dbReference type="AlphaFoldDB" id="A0A2L2XI65"/>
<evidence type="ECO:0000256" key="1">
    <source>
        <dbReference type="SAM" id="Phobius"/>
    </source>
</evidence>